<dbReference type="Gene3D" id="1.20.1300.10">
    <property type="entry name" value="Fumarate reductase/succinate dehydrogenase, transmembrane subunit"/>
    <property type="match status" value="1"/>
</dbReference>
<feature type="transmembrane region" description="Helical" evidence="1">
    <location>
        <begin position="177"/>
        <end position="195"/>
    </location>
</feature>
<dbReference type="AlphaFoldDB" id="A0A3D9KYY1"/>
<proteinExistence type="predicted"/>
<accession>A0A3D9KYY1</accession>
<reference evidence="2 3" key="1">
    <citation type="submission" date="2018-07" db="EMBL/GenBank/DDBJ databases">
        <title>Genomic Encyclopedia of Type Strains, Phase IV (KMG-IV): sequencing the most valuable type-strain genomes for metagenomic binning, comparative biology and taxonomic classification.</title>
        <authorList>
            <person name="Goeker M."/>
        </authorList>
    </citation>
    <scope>NUCLEOTIDE SEQUENCE [LARGE SCALE GENOMIC DNA]</scope>
    <source>
        <strain evidence="2 3">DSM 4134</strain>
    </source>
</reference>
<evidence type="ECO:0000256" key="1">
    <source>
        <dbReference type="SAM" id="Phobius"/>
    </source>
</evidence>
<protein>
    <submittedName>
        <fullName evidence="2">Succinate dehydrogenase / fumarate reductase cytochrome b subunit</fullName>
    </submittedName>
</protein>
<dbReference type="CDD" id="cd03498">
    <property type="entry name" value="SQR_TypeB_2_TM"/>
    <property type="match status" value="1"/>
</dbReference>
<dbReference type="Proteomes" id="UP000256779">
    <property type="component" value="Unassembled WGS sequence"/>
</dbReference>
<dbReference type="EMBL" id="QREG01000026">
    <property type="protein sequence ID" value="RED93183.1"/>
    <property type="molecule type" value="Genomic_DNA"/>
</dbReference>
<dbReference type="InterPro" id="IPR011138">
    <property type="entry name" value="Cytochrome_b-558"/>
</dbReference>
<sequence>MCDTSSGTTFGPAQKNEISKNMSWFSTTIARKFAMALSALFLIFFLLQHLTINMLSVFSEEAFNEASHFMGTNPIVQFLLQPVLIFAVVFHFVMGFVLEAKNRAARPIKYAKKDGSNASWMSQNMLISGLVILAFLALHFIDFWIPEMSYKYVQFLPEDADRYYGELVHKFENPLRVGAYVIAFVLLALHLLHGFQSAFQSVGFNNKFTPAIKKFCTAYAVIVPAGFILIAIYHFINH</sequence>
<dbReference type="SUPFAM" id="SSF81343">
    <property type="entry name" value="Fumarate reductase respiratory complex transmembrane subunits"/>
    <property type="match status" value="1"/>
</dbReference>
<feature type="transmembrane region" description="Helical" evidence="1">
    <location>
        <begin position="33"/>
        <end position="58"/>
    </location>
</feature>
<keyword evidence="1" id="KW-0472">Membrane</keyword>
<keyword evidence="1" id="KW-0812">Transmembrane</keyword>
<dbReference type="GO" id="GO:0016020">
    <property type="term" value="C:membrane"/>
    <property type="evidence" value="ECO:0007669"/>
    <property type="project" value="InterPro"/>
</dbReference>
<comment type="caution">
    <text evidence="2">The sequence shown here is derived from an EMBL/GenBank/DDBJ whole genome shotgun (WGS) entry which is preliminary data.</text>
</comment>
<keyword evidence="3" id="KW-1185">Reference proteome</keyword>
<dbReference type="NCBIfam" id="TIGR02046">
    <property type="entry name" value="sdhC_b558_fam"/>
    <property type="match status" value="1"/>
</dbReference>
<gene>
    <name evidence="2" type="ORF">C7460_12622</name>
</gene>
<keyword evidence="1" id="KW-1133">Transmembrane helix</keyword>
<organism evidence="2 3">
    <name type="scientific">Marinoscillum furvescens DSM 4134</name>
    <dbReference type="NCBI Taxonomy" id="1122208"/>
    <lineage>
        <taxon>Bacteria</taxon>
        <taxon>Pseudomonadati</taxon>
        <taxon>Bacteroidota</taxon>
        <taxon>Cytophagia</taxon>
        <taxon>Cytophagales</taxon>
        <taxon>Reichenbachiellaceae</taxon>
        <taxon>Marinoscillum</taxon>
    </lineage>
</organism>
<feature type="transmembrane region" description="Helical" evidence="1">
    <location>
        <begin position="216"/>
        <end position="236"/>
    </location>
</feature>
<evidence type="ECO:0000313" key="2">
    <source>
        <dbReference type="EMBL" id="RED93183.1"/>
    </source>
</evidence>
<feature type="transmembrane region" description="Helical" evidence="1">
    <location>
        <begin position="78"/>
        <end position="98"/>
    </location>
</feature>
<dbReference type="InterPro" id="IPR034804">
    <property type="entry name" value="SQR/QFR_C/D"/>
</dbReference>
<name>A0A3D9KYY1_MARFU</name>
<feature type="transmembrane region" description="Helical" evidence="1">
    <location>
        <begin position="119"/>
        <end position="141"/>
    </location>
</feature>
<evidence type="ECO:0000313" key="3">
    <source>
        <dbReference type="Proteomes" id="UP000256779"/>
    </source>
</evidence>